<comment type="caution">
    <text evidence="9">The sequence shown here is derived from an EMBL/GenBank/DDBJ whole genome shotgun (WGS) entry which is preliminary data.</text>
</comment>
<dbReference type="InterPro" id="IPR050979">
    <property type="entry name" value="LD-transpeptidase"/>
</dbReference>
<dbReference type="Pfam" id="PF03734">
    <property type="entry name" value="YkuD"/>
    <property type="match status" value="1"/>
</dbReference>
<evidence type="ECO:0000256" key="4">
    <source>
        <dbReference type="ARBA" id="ARBA00022984"/>
    </source>
</evidence>
<dbReference type="Gene3D" id="1.10.101.10">
    <property type="entry name" value="PGBD-like superfamily/PGBD"/>
    <property type="match status" value="1"/>
</dbReference>
<sequence>MPARHPPPRTPTRFPDPMTPRGTRIPLALAAASLALCGAAHPVPPHPGPGPAATPVAQVPVPAPEPAPVPETAPETALVPGEPAAPGQPVYLMDTPDQVLPPLVYEPSAAEDAVEPAAPVGGERTVEYVPRDELGAAACSKQAGPYQRQVERWLKLPVDGKQSAADCAAIRRFQSAHGIRPDSGFAGPATWGTMRLLAARADPNAAHRCPVRKGRTACVDLDRQIMWVQNSAKVTFGPVAIRSGRPGYATRTGTYPVYWRHKNHWSTIYNAPMPYAQFFSGGQAFHAIYDNIYSAVGSRGCVNLTYADAKRLWGALRKGDPVQIWGRRPGA</sequence>
<feature type="domain" description="L,D-TPase catalytic" evidence="8">
    <location>
        <begin position="215"/>
        <end position="325"/>
    </location>
</feature>
<evidence type="ECO:0000256" key="3">
    <source>
        <dbReference type="ARBA" id="ARBA00022960"/>
    </source>
</evidence>
<accession>A0ABN1G780</accession>
<feature type="region of interest" description="Disordered" evidence="7">
    <location>
        <begin position="1"/>
        <end position="23"/>
    </location>
</feature>
<feature type="active site" description="Proton donor/acceptor" evidence="6">
    <location>
        <position position="286"/>
    </location>
</feature>
<dbReference type="EMBL" id="BAAACA010000021">
    <property type="protein sequence ID" value="GAA0605365.1"/>
    <property type="molecule type" value="Genomic_DNA"/>
</dbReference>
<evidence type="ECO:0000256" key="5">
    <source>
        <dbReference type="ARBA" id="ARBA00023316"/>
    </source>
</evidence>
<reference evidence="9 10" key="1">
    <citation type="journal article" date="2019" name="Int. J. Syst. Evol. Microbiol.">
        <title>The Global Catalogue of Microorganisms (GCM) 10K type strain sequencing project: providing services to taxonomists for standard genome sequencing and annotation.</title>
        <authorList>
            <consortium name="The Broad Institute Genomics Platform"/>
            <consortium name="The Broad Institute Genome Sequencing Center for Infectious Disease"/>
            <person name="Wu L."/>
            <person name="Ma J."/>
        </authorList>
    </citation>
    <scope>NUCLEOTIDE SEQUENCE [LARGE SCALE GENOMIC DNA]</scope>
    <source>
        <strain evidence="9 10">JCM 5067</strain>
    </source>
</reference>
<dbReference type="PANTHER" id="PTHR30582">
    <property type="entry name" value="L,D-TRANSPEPTIDASE"/>
    <property type="match status" value="1"/>
</dbReference>
<dbReference type="InterPro" id="IPR038063">
    <property type="entry name" value="Transpep_catalytic_dom"/>
</dbReference>
<evidence type="ECO:0000313" key="10">
    <source>
        <dbReference type="Proteomes" id="UP001500668"/>
    </source>
</evidence>
<feature type="compositionally biased region" description="Pro residues" evidence="7">
    <location>
        <begin position="1"/>
        <end position="10"/>
    </location>
</feature>
<evidence type="ECO:0000259" key="8">
    <source>
        <dbReference type="PROSITE" id="PS52029"/>
    </source>
</evidence>
<dbReference type="SUPFAM" id="SSF47090">
    <property type="entry name" value="PGBD-like"/>
    <property type="match status" value="1"/>
</dbReference>
<dbReference type="InterPro" id="IPR036366">
    <property type="entry name" value="PGBDSf"/>
</dbReference>
<evidence type="ECO:0000313" key="9">
    <source>
        <dbReference type="EMBL" id="GAA0605365.1"/>
    </source>
</evidence>
<proteinExistence type="predicted"/>
<feature type="active site" description="Nucleophile" evidence="6">
    <location>
        <position position="301"/>
    </location>
</feature>
<dbReference type="CDD" id="cd16913">
    <property type="entry name" value="YkuD_like"/>
    <property type="match status" value="1"/>
</dbReference>
<keyword evidence="5 6" id="KW-0961">Cell wall biogenesis/degradation</keyword>
<dbReference type="Gene3D" id="2.40.440.10">
    <property type="entry name" value="L,D-transpeptidase catalytic domain-like"/>
    <property type="match status" value="1"/>
</dbReference>
<evidence type="ECO:0000256" key="1">
    <source>
        <dbReference type="ARBA" id="ARBA00004752"/>
    </source>
</evidence>
<dbReference type="Proteomes" id="UP001500668">
    <property type="component" value="Unassembled WGS sequence"/>
</dbReference>
<gene>
    <name evidence="9" type="ORF">GCM10010394_39030</name>
</gene>
<dbReference type="PANTHER" id="PTHR30582:SF33">
    <property type="entry name" value="EXPORTED PROTEIN"/>
    <property type="match status" value="1"/>
</dbReference>
<keyword evidence="10" id="KW-1185">Reference proteome</keyword>
<keyword evidence="3 6" id="KW-0133">Cell shape</keyword>
<dbReference type="InterPro" id="IPR005490">
    <property type="entry name" value="LD_TPept_cat_dom"/>
</dbReference>
<name>A0ABN1G780_9ACTN</name>
<comment type="pathway">
    <text evidence="1 6">Cell wall biogenesis; peptidoglycan biosynthesis.</text>
</comment>
<keyword evidence="4 6" id="KW-0573">Peptidoglycan synthesis</keyword>
<dbReference type="PROSITE" id="PS52029">
    <property type="entry name" value="LD_TPASE"/>
    <property type="match status" value="1"/>
</dbReference>
<dbReference type="InterPro" id="IPR036365">
    <property type="entry name" value="PGBD-like_sf"/>
</dbReference>
<organism evidence="9 10">
    <name type="scientific">Streptomyces crystallinus</name>
    <dbReference type="NCBI Taxonomy" id="68191"/>
    <lineage>
        <taxon>Bacteria</taxon>
        <taxon>Bacillati</taxon>
        <taxon>Actinomycetota</taxon>
        <taxon>Actinomycetes</taxon>
        <taxon>Kitasatosporales</taxon>
        <taxon>Streptomycetaceae</taxon>
        <taxon>Streptomyces</taxon>
    </lineage>
</organism>
<evidence type="ECO:0000256" key="2">
    <source>
        <dbReference type="ARBA" id="ARBA00022679"/>
    </source>
</evidence>
<evidence type="ECO:0000256" key="7">
    <source>
        <dbReference type="SAM" id="MobiDB-lite"/>
    </source>
</evidence>
<protein>
    <recommendedName>
        <fullName evidence="8">L,D-TPase catalytic domain-containing protein</fullName>
    </recommendedName>
</protein>
<feature type="compositionally biased region" description="Low complexity" evidence="7">
    <location>
        <begin position="11"/>
        <end position="23"/>
    </location>
</feature>
<evidence type="ECO:0000256" key="6">
    <source>
        <dbReference type="PROSITE-ProRule" id="PRU01373"/>
    </source>
</evidence>
<dbReference type="SUPFAM" id="SSF141523">
    <property type="entry name" value="L,D-transpeptidase catalytic domain-like"/>
    <property type="match status" value="1"/>
</dbReference>
<keyword evidence="2" id="KW-0808">Transferase</keyword>